<dbReference type="AlphaFoldDB" id="A0A0Q0VQR8"/>
<dbReference type="OrthoDB" id="350860at2157"/>
<dbReference type="SMART" id="SM01130">
    <property type="entry name" value="DHDPS"/>
    <property type="match status" value="1"/>
</dbReference>
<feature type="active site" description="Schiff-base intermediate with substrate" evidence="2">
    <location>
        <position position="158"/>
    </location>
</feature>
<feature type="active site" description="Proton donor/acceptor" evidence="2">
    <location>
        <position position="129"/>
    </location>
</feature>
<comment type="caution">
    <text evidence="4">The sequence shown here is derived from an EMBL/GenBank/DDBJ whole genome shotgun (WGS) entry which is preliminary data.</text>
</comment>
<dbReference type="InterPro" id="IPR002220">
    <property type="entry name" value="DapA-like"/>
</dbReference>
<dbReference type="Gene3D" id="3.20.20.70">
    <property type="entry name" value="Aldolase class I"/>
    <property type="match status" value="1"/>
</dbReference>
<dbReference type="GO" id="GO:0008675">
    <property type="term" value="F:2-dehydro-3-deoxy-phosphogluconate aldolase activity"/>
    <property type="evidence" value="ECO:0007669"/>
    <property type="project" value="UniProtKB-ARBA"/>
</dbReference>
<dbReference type="EMBL" id="LKBG01000296">
    <property type="protein sequence ID" value="KQB33441.1"/>
    <property type="molecule type" value="Genomic_DNA"/>
</dbReference>
<evidence type="ECO:0000256" key="1">
    <source>
        <dbReference type="ARBA" id="ARBA00023239"/>
    </source>
</evidence>
<gene>
    <name evidence="4" type="ORF">AOG54_07055</name>
</gene>
<reference evidence="4 5" key="1">
    <citation type="submission" date="2015-09" db="EMBL/GenBank/DDBJ databases">
        <title>Heavy metals and arsenic resistance mechanisms in polyextremophilic archaea of the family Ferroplasmaceae.</title>
        <authorList>
            <person name="Bulaev A.G."/>
            <person name="Kanygina A.V."/>
        </authorList>
    </citation>
    <scope>NUCLEOTIDE SEQUENCE [LARGE SCALE GENOMIC DNA]</scope>
    <source>
        <strain evidence="4 5">VT</strain>
    </source>
</reference>
<dbReference type="PRINTS" id="PR00146">
    <property type="entry name" value="DHPICSNTHASE"/>
</dbReference>
<sequence length="288" mass="32452">MSKKDSIIPIVTPFVNNKIDTELFIKHGENLLKNKMDFLFMAGSTGLGPSVTPDERKKLVDAFLYTPDNIILQCGSINLEDSLDLARYAKSNKIHAVAALPPYYFTGFKREWLVNYFLKISNIYPTIIYNYPGTTGYDITYDIIKDIRKAGGNIIGIKETTYDMHEILSVKDNIDDIRVYTGPDEYVLSAYRENLDGYVSGAGNYAYRYLNIIAENYSNETGRKAQLAVNSLAALARKYGPWSATYNLVKIITGNDVGQPREPIMPLSDNDARSLEVEAKKLMDGFKF</sequence>
<proteinExistence type="predicted"/>
<evidence type="ECO:0000256" key="2">
    <source>
        <dbReference type="PIRSR" id="PIRSR001365-1"/>
    </source>
</evidence>
<evidence type="ECO:0000313" key="5">
    <source>
        <dbReference type="Proteomes" id="UP000050320"/>
    </source>
</evidence>
<name>A0A0Q0VQR8_9ARCH</name>
<dbReference type="Pfam" id="PF00701">
    <property type="entry name" value="DHDPS"/>
    <property type="match status" value="1"/>
</dbReference>
<organism evidence="4 5">
    <name type="scientific">Acidiplasma aeolicum</name>
    <dbReference type="NCBI Taxonomy" id="507754"/>
    <lineage>
        <taxon>Archaea</taxon>
        <taxon>Methanobacteriati</taxon>
        <taxon>Thermoplasmatota</taxon>
        <taxon>Thermoplasmata</taxon>
        <taxon>Thermoplasmatales</taxon>
        <taxon>Ferroplasmaceae</taxon>
        <taxon>Acidiplasma</taxon>
    </lineage>
</organism>
<dbReference type="SUPFAM" id="SSF51569">
    <property type="entry name" value="Aldolase"/>
    <property type="match status" value="1"/>
</dbReference>
<keyword evidence="5" id="KW-1185">Reference proteome</keyword>
<dbReference type="Proteomes" id="UP000050320">
    <property type="component" value="Unassembled WGS sequence"/>
</dbReference>
<dbReference type="PANTHER" id="PTHR12128">
    <property type="entry name" value="DIHYDRODIPICOLINATE SYNTHASE"/>
    <property type="match status" value="1"/>
</dbReference>
<dbReference type="InterPro" id="IPR013785">
    <property type="entry name" value="Aldolase_TIM"/>
</dbReference>
<feature type="binding site" evidence="3">
    <location>
        <position position="199"/>
    </location>
    <ligand>
        <name>pyruvate</name>
        <dbReference type="ChEBI" id="CHEBI:15361"/>
    </ligand>
</feature>
<dbReference type="PANTHER" id="PTHR12128:SF66">
    <property type="entry name" value="4-HYDROXY-2-OXOGLUTARATE ALDOLASE, MITOCHONDRIAL"/>
    <property type="match status" value="1"/>
</dbReference>
<protein>
    <recommendedName>
        <fullName evidence="6">2-dehydro-3-deoxyphosphogluconate aldolase</fullName>
    </recommendedName>
</protein>
<dbReference type="GO" id="GO:0008840">
    <property type="term" value="F:4-hydroxy-tetrahydrodipicolinate synthase activity"/>
    <property type="evidence" value="ECO:0007669"/>
    <property type="project" value="TreeGrafter"/>
</dbReference>
<keyword evidence="1" id="KW-0456">Lyase</keyword>
<accession>A0A0Q0VQR8</accession>
<evidence type="ECO:0000256" key="3">
    <source>
        <dbReference type="PIRSR" id="PIRSR001365-2"/>
    </source>
</evidence>
<dbReference type="PIRSF" id="PIRSF001365">
    <property type="entry name" value="DHDPS"/>
    <property type="match status" value="1"/>
</dbReference>
<evidence type="ECO:0008006" key="6">
    <source>
        <dbReference type="Google" id="ProtNLM"/>
    </source>
</evidence>
<dbReference type="RefSeq" id="WP_055032660.1">
    <property type="nucleotide sequence ID" value="NZ_LKBG01000296.1"/>
</dbReference>
<feature type="binding site" evidence="3">
    <location>
        <position position="45"/>
    </location>
    <ligand>
        <name>pyruvate</name>
        <dbReference type="ChEBI" id="CHEBI:15361"/>
    </ligand>
</feature>
<evidence type="ECO:0000313" key="4">
    <source>
        <dbReference type="EMBL" id="KQB33441.1"/>
    </source>
</evidence>